<evidence type="ECO:0000256" key="1">
    <source>
        <dbReference type="SAM" id="MobiDB-lite"/>
    </source>
</evidence>
<comment type="caution">
    <text evidence="2">The sequence shown here is derived from an EMBL/GenBank/DDBJ whole genome shotgun (WGS) entry which is preliminary data.</text>
</comment>
<keyword evidence="3" id="KW-1185">Reference proteome</keyword>
<reference evidence="2" key="1">
    <citation type="journal article" date="2023" name="GigaByte">
        <title>Genome assembly of the bearded iris, Iris pallida Lam.</title>
        <authorList>
            <person name="Bruccoleri R.E."/>
            <person name="Oakeley E.J."/>
            <person name="Faust A.M.E."/>
            <person name="Altorfer M."/>
            <person name="Dessus-Babus S."/>
            <person name="Burckhardt D."/>
            <person name="Oertli M."/>
            <person name="Naumann U."/>
            <person name="Petersen F."/>
            <person name="Wong J."/>
        </authorList>
    </citation>
    <scope>NUCLEOTIDE SEQUENCE</scope>
    <source>
        <strain evidence="2">GSM-AAB239-AS_SAM_17_03QT</strain>
    </source>
</reference>
<dbReference type="Proteomes" id="UP001140949">
    <property type="component" value="Unassembled WGS sequence"/>
</dbReference>
<protein>
    <submittedName>
        <fullName evidence="2">F-box protein-like</fullName>
    </submittedName>
</protein>
<gene>
    <name evidence="2" type="ORF">M6B38_240670</name>
</gene>
<organism evidence="2 3">
    <name type="scientific">Iris pallida</name>
    <name type="common">Sweet iris</name>
    <dbReference type="NCBI Taxonomy" id="29817"/>
    <lineage>
        <taxon>Eukaryota</taxon>
        <taxon>Viridiplantae</taxon>
        <taxon>Streptophyta</taxon>
        <taxon>Embryophyta</taxon>
        <taxon>Tracheophyta</taxon>
        <taxon>Spermatophyta</taxon>
        <taxon>Magnoliopsida</taxon>
        <taxon>Liliopsida</taxon>
        <taxon>Asparagales</taxon>
        <taxon>Iridaceae</taxon>
        <taxon>Iridoideae</taxon>
        <taxon>Irideae</taxon>
        <taxon>Iris</taxon>
    </lineage>
</organism>
<accession>A0AAX6DK56</accession>
<feature type="region of interest" description="Disordered" evidence="1">
    <location>
        <begin position="41"/>
        <end position="76"/>
    </location>
</feature>
<dbReference type="AlphaFoldDB" id="A0AAX6DK56"/>
<sequence>MDPRVQVYLPFPGRTAMRSTPRPLFGFGPRHRAELGCRRTFPDAAPSLEPPLTTALSDPASRSPVLSCGPRASPPG</sequence>
<dbReference type="EMBL" id="JANAVB010044020">
    <property type="protein sequence ID" value="KAJ6792167.1"/>
    <property type="molecule type" value="Genomic_DNA"/>
</dbReference>
<name>A0AAX6DK56_IRIPA</name>
<proteinExistence type="predicted"/>
<evidence type="ECO:0000313" key="3">
    <source>
        <dbReference type="Proteomes" id="UP001140949"/>
    </source>
</evidence>
<evidence type="ECO:0000313" key="2">
    <source>
        <dbReference type="EMBL" id="KAJ6792167.1"/>
    </source>
</evidence>
<reference evidence="2" key="2">
    <citation type="submission" date="2023-04" db="EMBL/GenBank/DDBJ databases">
        <authorList>
            <person name="Bruccoleri R.E."/>
            <person name="Oakeley E.J."/>
            <person name="Faust A.-M."/>
            <person name="Dessus-Babus S."/>
            <person name="Altorfer M."/>
            <person name="Burckhardt D."/>
            <person name="Oertli M."/>
            <person name="Naumann U."/>
            <person name="Petersen F."/>
            <person name="Wong J."/>
        </authorList>
    </citation>
    <scope>NUCLEOTIDE SEQUENCE</scope>
    <source>
        <strain evidence="2">GSM-AAB239-AS_SAM_17_03QT</strain>
        <tissue evidence="2">Leaf</tissue>
    </source>
</reference>